<dbReference type="InterPro" id="IPR011711">
    <property type="entry name" value="GntR_C"/>
</dbReference>
<keyword evidence="6" id="KW-1185">Reference proteome</keyword>
<gene>
    <name evidence="5" type="ORF">CEY11_09865</name>
</gene>
<dbReference type="GO" id="GO:0003677">
    <property type="term" value="F:DNA binding"/>
    <property type="evidence" value="ECO:0007669"/>
    <property type="project" value="UniProtKB-KW"/>
</dbReference>
<dbReference type="PANTHER" id="PTHR43537:SF45">
    <property type="entry name" value="GNTR FAMILY REGULATORY PROTEIN"/>
    <property type="match status" value="1"/>
</dbReference>
<sequence>MLDRMNDIVIENAVAPPRTKRSHTVGELYKRIKDMTILYDFMPGERINEVEVSNRFGVSRAPLREALNRLAAENLLHFIPNKGYFTKKLSRQEVFDLYQLREIIELGGLRLTLKKATDEEISDLSDFWDSVMERTDELGAKELVTLDEEFHIRLIRLSGNVELVRSLNAVNERIRFVRWIDLKREQTTYSEHRSIVESLAKRDAEQSETLLSKHISRRMEEITLILRESVAQLYVR</sequence>
<dbReference type="SUPFAM" id="SSF48008">
    <property type="entry name" value="GntR ligand-binding domain-like"/>
    <property type="match status" value="1"/>
</dbReference>
<protein>
    <submittedName>
        <fullName evidence="5">GntR family transcriptional regulator</fullName>
    </submittedName>
</protein>
<evidence type="ECO:0000256" key="1">
    <source>
        <dbReference type="ARBA" id="ARBA00023015"/>
    </source>
</evidence>
<dbReference type="Pfam" id="PF07729">
    <property type="entry name" value="FCD"/>
    <property type="match status" value="1"/>
</dbReference>
<dbReference type="GO" id="GO:0003700">
    <property type="term" value="F:DNA-binding transcription factor activity"/>
    <property type="evidence" value="ECO:0007669"/>
    <property type="project" value="InterPro"/>
</dbReference>
<dbReference type="Gene3D" id="1.10.10.10">
    <property type="entry name" value="Winged helix-like DNA-binding domain superfamily/Winged helix DNA-binding domain"/>
    <property type="match status" value="1"/>
</dbReference>
<dbReference type="SMART" id="SM00345">
    <property type="entry name" value="HTH_GNTR"/>
    <property type="match status" value="1"/>
</dbReference>
<dbReference type="Pfam" id="PF00392">
    <property type="entry name" value="GntR"/>
    <property type="match status" value="1"/>
</dbReference>
<dbReference type="InterPro" id="IPR036390">
    <property type="entry name" value="WH_DNA-bd_sf"/>
</dbReference>
<evidence type="ECO:0000313" key="5">
    <source>
        <dbReference type="EMBL" id="OWT62097.1"/>
    </source>
</evidence>
<dbReference type="Gene3D" id="1.20.120.530">
    <property type="entry name" value="GntR ligand-binding domain-like"/>
    <property type="match status" value="1"/>
</dbReference>
<reference evidence="6" key="1">
    <citation type="submission" date="2017-06" db="EMBL/GenBank/DDBJ databases">
        <title>Herbaspirillum phytohormonus sp. nov., isolated from the root nodule of Robinia pseudoacacia in lead-zinc mine.</title>
        <authorList>
            <person name="Fan M."/>
            <person name="Lin Y."/>
        </authorList>
    </citation>
    <scope>NUCLEOTIDE SEQUENCE [LARGE SCALE GENOMIC DNA]</scope>
    <source>
        <strain evidence="6">SC-089</strain>
    </source>
</reference>
<evidence type="ECO:0000313" key="6">
    <source>
        <dbReference type="Proteomes" id="UP000214603"/>
    </source>
</evidence>
<dbReference type="AlphaFoldDB" id="A0A225ML58"/>
<evidence type="ECO:0000259" key="4">
    <source>
        <dbReference type="PROSITE" id="PS50949"/>
    </source>
</evidence>
<proteinExistence type="predicted"/>
<comment type="caution">
    <text evidence="5">The sequence shown here is derived from an EMBL/GenBank/DDBJ whole genome shotgun (WGS) entry which is preliminary data.</text>
</comment>
<dbReference type="PROSITE" id="PS50949">
    <property type="entry name" value="HTH_GNTR"/>
    <property type="match status" value="1"/>
</dbReference>
<accession>A0A225ML58</accession>
<dbReference type="InterPro" id="IPR036388">
    <property type="entry name" value="WH-like_DNA-bd_sf"/>
</dbReference>
<evidence type="ECO:0000256" key="3">
    <source>
        <dbReference type="ARBA" id="ARBA00023163"/>
    </source>
</evidence>
<dbReference type="SUPFAM" id="SSF46785">
    <property type="entry name" value="Winged helix' DNA-binding domain"/>
    <property type="match status" value="1"/>
</dbReference>
<dbReference type="InterPro" id="IPR008920">
    <property type="entry name" value="TF_FadR/GntR_C"/>
</dbReference>
<keyword evidence="1" id="KW-0805">Transcription regulation</keyword>
<keyword evidence="2" id="KW-0238">DNA-binding</keyword>
<dbReference type="PANTHER" id="PTHR43537">
    <property type="entry name" value="TRANSCRIPTIONAL REGULATOR, GNTR FAMILY"/>
    <property type="match status" value="1"/>
</dbReference>
<keyword evidence="3" id="KW-0804">Transcription</keyword>
<dbReference type="SMART" id="SM00895">
    <property type="entry name" value="FCD"/>
    <property type="match status" value="1"/>
</dbReference>
<name>A0A225ML58_9BURK</name>
<dbReference type="EMBL" id="NJIH01000004">
    <property type="protein sequence ID" value="OWT62097.1"/>
    <property type="molecule type" value="Genomic_DNA"/>
</dbReference>
<feature type="domain" description="HTH gntR-type" evidence="4">
    <location>
        <begin position="22"/>
        <end position="89"/>
    </location>
</feature>
<dbReference type="InterPro" id="IPR000524">
    <property type="entry name" value="Tscrpt_reg_HTH_GntR"/>
</dbReference>
<evidence type="ECO:0000256" key="2">
    <source>
        <dbReference type="ARBA" id="ARBA00023125"/>
    </source>
</evidence>
<organism evidence="5 6">
    <name type="scientific">Candidimonas nitroreducens</name>
    <dbReference type="NCBI Taxonomy" id="683354"/>
    <lineage>
        <taxon>Bacteria</taxon>
        <taxon>Pseudomonadati</taxon>
        <taxon>Pseudomonadota</taxon>
        <taxon>Betaproteobacteria</taxon>
        <taxon>Burkholderiales</taxon>
        <taxon>Alcaligenaceae</taxon>
        <taxon>Candidimonas</taxon>
    </lineage>
</organism>
<dbReference type="Proteomes" id="UP000214603">
    <property type="component" value="Unassembled WGS sequence"/>
</dbReference>